<dbReference type="EMBL" id="JABACJ020000029">
    <property type="protein sequence ID" value="MBU3878175.1"/>
    <property type="molecule type" value="Genomic_DNA"/>
</dbReference>
<dbReference type="Pfam" id="PF06089">
    <property type="entry name" value="Asparaginase_II"/>
    <property type="match status" value="1"/>
</dbReference>
<protein>
    <submittedName>
        <fullName evidence="1">Asparaginase</fullName>
    </submittedName>
</protein>
<dbReference type="PANTHER" id="PTHR42110">
    <property type="entry name" value="L-ASPARAGINASE, PUTATIVE (AFU_ORTHOLOGUE AFUA_3G11890)-RELATED"/>
    <property type="match status" value="1"/>
</dbReference>
<accession>A0ABS6D997</accession>
<dbReference type="PANTHER" id="PTHR42110:SF1">
    <property type="entry name" value="L-ASPARAGINASE, PUTATIVE (AFU_ORTHOLOGUE AFUA_3G11890)-RELATED"/>
    <property type="match status" value="1"/>
</dbReference>
<gene>
    <name evidence="1" type="ORF">HGO97_020445</name>
</gene>
<organism evidence="1 2">
    <name type="scientific">Faecalicatena faecalis</name>
    <dbReference type="NCBI Taxonomy" id="2726362"/>
    <lineage>
        <taxon>Bacteria</taxon>
        <taxon>Bacillati</taxon>
        <taxon>Bacillota</taxon>
        <taxon>Clostridia</taxon>
        <taxon>Lachnospirales</taxon>
        <taxon>Lachnospiraceae</taxon>
        <taxon>Faecalicatena</taxon>
    </lineage>
</organism>
<keyword evidence="2" id="KW-1185">Reference proteome</keyword>
<dbReference type="Proteomes" id="UP000723714">
    <property type="component" value="Unassembled WGS sequence"/>
</dbReference>
<name>A0ABS6D997_9FIRM</name>
<reference evidence="1 2" key="1">
    <citation type="submission" date="2021-06" db="EMBL/GenBank/DDBJ databases">
        <title>Faecalicatena sp. nov. isolated from porcine feces.</title>
        <authorList>
            <person name="Oh B.S."/>
            <person name="Lee J.H."/>
        </authorList>
    </citation>
    <scope>NUCLEOTIDE SEQUENCE [LARGE SCALE GENOMIC DNA]</scope>
    <source>
        <strain evidence="1 2">AGMB00832</strain>
    </source>
</reference>
<dbReference type="RefSeq" id="WP_216244796.1">
    <property type="nucleotide sequence ID" value="NZ_JABACJ020000029.1"/>
</dbReference>
<proteinExistence type="predicted"/>
<sequence>MKVGELLAVGYRGGYEDLGFTGHILVVDSAGEIIYSLGDPDKMVFARSSAKLFQAMVVLESGAADYYGITNKEVSLICSSHSGEDYHVEAVREILEKAGLSEDYLQCGTHYPMYQPLADQMRREGIEPIPAQEMCSGKHAGMLITSKYLKDSLEDYYLTSHPHQQRILKMLGEICDYPAEKIELGIDGCGVPVHAMPMYNFALGFAKLSRPEVLPEGHRKSAERVVESIQEYPLYVSGTGRPDARINALKRKNVFSKSGADGFYGLGIKDKGLGIAIKLDCGMGPVRDAVVVETLRQLGEILDSELGDFKPETKMNVYNFKKEVVGQTRCIFQL</sequence>
<evidence type="ECO:0000313" key="1">
    <source>
        <dbReference type="EMBL" id="MBU3878175.1"/>
    </source>
</evidence>
<comment type="caution">
    <text evidence="1">The sequence shown here is derived from an EMBL/GenBank/DDBJ whole genome shotgun (WGS) entry which is preliminary data.</text>
</comment>
<dbReference type="InterPro" id="IPR010349">
    <property type="entry name" value="Asparaginase_II"/>
</dbReference>
<evidence type="ECO:0000313" key="2">
    <source>
        <dbReference type="Proteomes" id="UP000723714"/>
    </source>
</evidence>